<accession>A0ABQ1H1G9</accession>
<evidence type="ECO:0000256" key="1">
    <source>
        <dbReference type="ARBA" id="ARBA00001957"/>
    </source>
</evidence>
<evidence type="ECO:0000256" key="3">
    <source>
        <dbReference type="ARBA" id="ARBA00022450"/>
    </source>
</evidence>
<dbReference type="CDD" id="cd05930">
    <property type="entry name" value="A_NRPS"/>
    <property type="match status" value="2"/>
</dbReference>
<feature type="domain" description="Carrier" evidence="7">
    <location>
        <begin position="1961"/>
        <end position="2036"/>
    </location>
</feature>
<evidence type="ECO:0000313" key="8">
    <source>
        <dbReference type="EMBL" id="GGA54537.1"/>
    </source>
</evidence>
<feature type="domain" description="Carrier" evidence="7">
    <location>
        <begin position="935"/>
        <end position="1010"/>
    </location>
</feature>
<dbReference type="Pfam" id="PF00501">
    <property type="entry name" value="AMP-binding"/>
    <property type="match status" value="2"/>
</dbReference>
<protein>
    <recommendedName>
        <fullName evidence="7">Carrier domain-containing protein</fullName>
    </recommendedName>
</protein>
<dbReference type="InterPro" id="IPR020459">
    <property type="entry name" value="AMP-binding"/>
</dbReference>
<dbReference type="NCBIfam" id="NF003417">
    <property type="entry name" value="PRK04813.1"/>
    <property type="match status" value="2"/>
</dbReference>
<dbReference type="InterPro" id="IPR036736">
    <property type="entry name" value="ACP-like_sf"/>
</dbReference>
<dbReference type="SUPFAM" id="SSF53474">
    <property type="entry name" value="alpha/beta-Hydrolases"/>
    <property type="match status" value="1"/>
</dbReference>
<dbReference type="InterPro" id="IPR010071">
    <property type="entry name" value="AA_adenyl_dom"/>
</dbReference>
<dbReference type="NCBIfam" id="TIGR01733">
    <property type="entry name" value="AA-adenyl-dom"/>
    <property type="match status" value="2"/>
</dbReference>
<feature type="region of interest" description="Disordered" evidence="6">
    <location>
        <begin position="915"/>
        <end position="935"/>
    </location>
</feature>
<evidence type="ECO:0000256" key="2">
    <source>
        <dbReference type="ARBA" id="ARBA00006432"/>
    </source>
</evidence>
<dbReference type="InterPro" id="IPR020845">
    <property type="entry name" value="AMP-binding_CS"/>
</dbReference>
<name>A0ABQ1H1G9_9BACL</name>
<evidence type="ECO:0000256" key="6">
    <source>
        <dbReference type="SAM" id="MobiDB-lite"/>
    </source>
</evidence>
<dbReference type="SMART" id="SM00823">
    <property type="entry name" value="PKS_PP"/>
    <property type="match status" value="2"/>
</dbReference>
<dbReference type="EMBL" id="BMEX01000016">
    <property type="protein sequence ID" value="GGA54537.1"/>
    <property type="molecule type" value="Genomic_DNA"/>
</dbReference>
<keyword evidence="4" id="KW-0597">Phosphoprotein</keyword>
<dbReference type="Gene3D" id="1.10.1200.10">
    <property type="entry name" value="ACP-like"/>
    <property type="match status" value="1"/>
</dbReference>
<dbReference type="Pfam" id="PF13193">
    <property type="entry name" value="AMP-binding_C"/>
    <property type="match status" value="2"/>
</dbReference>
<dbReference type="InterPro" id="IPR001242">
    <property type="entry name" value="Condensation_dom"/>
</dbReference>
<dbReference type="InterPro" id="IPR029058">
    <property type="entry name" value="AB_hydrolase_fold"/>
</dbReference>
<dbReference type="InterPro" id="IPR045851">
    <property type="entry name" value="AMP-bd_C_sf"/>
</dbReference>
<dbReference type="PANTHER" id="PTHR45527:SF1">
    <property type="entry name" value="FATTY ACID SYNTHASE"/>
    <property type="match status" value="1"/>
</dbReference>
<dbReference type="InterPro" id="IPR020806">
    <property type="entry name" value="PKS_PP-bd"/>
</dbReference>
<comment type="cofactor">
    <cofactor evidence="1">
        <name>pantetheine 4'-phosphate</name>
        <dbReference type="ChEBI" id="CHEBI:47942"/>
    </cofactor>
</comment>
<comment type="caution">
    <text evidence="8">The sequence shown here is derived from an EMBL/GenBank/DDBJ whole genome shotgun (WGS) entry which is preliminary data.</text>
</comment>
<keyword evidence="5" id="KW-0045">Antibiotic biosynthesis</keyword>
<dbReference type="SUPFAM" id="SSF56801">
    <property type="entry name" value="Acetyl-CoA synthetase-like"/>
    <property type="match status" value="2"/>
</dbReference>
<comment type="similarity">
    <text evidence="2">Belongs to the ATP-dependent AMP-binding enzyme family.</text>
</comment>
<dbReference type="InterPro" id="IPR006162">
    <property type="entry name" value="Ppantetheine_attach_site"/>
</dbReference>
<dbReference type="PROSITE" id="PS00012">
    <property type="entry name" value="PHOSPHOPANTETHEINE"/>
    <property type="match status" value="1"/>
</dbReference>
<dbReference type="Gene3D" id="3.40.50.1820">
    <property type="entry name" value="alpha/beta hydrolase"/>
    <property type="match status" value="2"/>
</dbReference>
<evidence type="ECO:0000256" key="5">
    <source>
        <dbReference type="ARBA" id="ARBA00023194"/>
    </source>
</evidence>
<dbReference type="PROSITE" id="PS00455">
    <property type="entry name" value="AMP_BINDING"/>
    <property type="match status" value="2"/>
</dbReference>
<dbReference type="Gene3D" id="3.30.559.10">
    <property type="entry name" value="Chloramphenicol acetyltransferase-like domain"/>
    <property type="match status" value="2"/>
</dbReference>
<dbReference type="PROSITE" id="PS50075">
    <property type="entry name" value="CARRIER"/>
    <property type="match status" value="2"/>
</dbReference>
<evidence type="ECO:0000256" key="4">
    <source>
        <dbReference type="ARBA" id="ARBA00022553"/>
    </source>
</evidence>
<dbReference type="SUPFAM" id="SSF47336">
    <property type="entry name" value="ACP-like"/>
    <property type="match status" value="2"/>
</dbReference>
<dbReference type="InterPro" id="IPR023213">
    <property type="entry name" value="CAT-like_dom_sf"/>
</dbReference>
<proteinExistence type="inferred from homology"/>
<reference evidence="9" key="1">
    <citation type="journal article" date="2019" name="Int. J. Syst. Evol. Microbiol.">
        <title>The Global Catalogue of Microorganisms (GCM) 10K type strain sequencing project: providing services to taxonomists for standard genome sequencing and annotation.</title>
        <authorList>
            <consortium name="The Broad Institute Genomics Platform"/>
            <consortium name="The Broad Institute Genome Sequencing Center for Infectious Disease"/>
            <person name="Wu L."/>
            <person name="Ma J."/>
        </authorList>
    </citation>
    <scope>NUCLEOTIDE SEQUENCE [LARGE SCALE GENOMIC DNA]</scope>
    <source>
        <strain evidence="9">CGMCC 1.12404</strain>
    </source>
</reference>
<dbReference type="InterPro" id="IPR025110">
    <property type="entry name" value="AMP-bd_C"/>
</dbReference>
<dbReference type="InterPro" id="IPR009081">
    <property type="entry name" value="PP-bd_ACP"/>
</dbReference>
<dbReference type="Proteomes" id="UP000617979">
    <property type="component" value="Unassembled WGS sequence"/>
</dbReference>
<dbReference type="RefSeq" id="WP_188433299.1">
    <property type="nucleotide sequence ID" value="NZ_BMEX01000016.1"/>
</dbReference>
<dbReference type="Gene3D" id="2.30.38.10">
    <property type="entry name" value="Luciferase, Domain 3"/>
    <property type="match status" value="2"/>
</dbReference>
<organism evidence="8 9">
    <name type="scientific">Kroppenstedtia guangzhouensis</name>
    <dbReference type="NCBI Taxonomy" id="1274356"/>
    <lineage>
        <taxon>Bacteria</taxon>
        <taxon>Bacillati</taxon>
        <taxon>Bacillota</taxon>
        <taxon>Bacilli</taxon>
        <taxon>Bacillales</taxon>
        <taxon>Thermoactinomycetaceae</taxon>
        <taxon>Kroppenstedtia</taxon>
    </lineage>
</organism>
<dbReference type="PRINTS" id="PR00154">
    <property type="entry name" value="AMPBINDING"/>
</dbReference>
<evidence type="ECO:0000313" key="9">
    <source>
        <dbReference type="Proteomes" id="UP000617979"/>
    </source>
</evidence>
<dbReference type="Gene3D" id="3.40.50.980">
    <property type="match status" value="4"/>
</dbReference>
<keyword evidence="3" id="KW-0596">Phosphopantetheine</keyword>
<dbReference type="Gene3D" id="3.30.300.30">
    <property type="match status" value="2"/>
</dbReference>
<dbReference type="Gene3D" id="3.30.559.30">
    <property type="entry name" value="Nonribosomal peptide synthetase, condensation domain"/>
    <property type="match status" value="2"/>
</dbReference>
<gene>
    <name evidence="8" type="ORF">GCM10007416_29670</name>
</gene>
<keyword evidence="9" id="KW-1185">Reference proteome</keyword>
<dbReference type="Pfam" id="PF00550">
    <property type="entry name" value="PP-binding"/>
    <property type="match status" value="2"/>
</dbReference>
<dbReference type="SUPFAM" id="SSF52777">
    <property type="entry name" value="CoA-dependent acyltransferases"/>
    <property type="match status" value="4"/>
</dbReference>
<dbReference type="InterPro" id="IPR000873">
    <property type="entry name" value="AMP-dep_synth/lig_dom"/>
</dbReference>
<dbReference type="Pfam" id="PF00668">
    <property type="entry name" value="Condensation"/>
    <property type="match status" value="2"/>
</dbReference>
<dbReference type="PANTHER" id="PTHR45527">
    <property type="entry name" value="NONRIBOSOMAL PEPTIDE SYNTHETASE"/>
    <property type="match status" value="1"/>
</dbReference>
<evidence type="ECO:0000259" key="7">
    <source>
        <dbReference type="PROSITE" id="PS50075"/>
    </source>
</evidence>
<sequence length="2372" mass="269692">MGEREHYPVSAAQRRMYIAQQLAGEAEGTVYNIPVILEVIGELDADRLEAAFRRLIDRHESLRTSFHMDEEDPVQRVHPSVDWSMERVKVKSREEVDRKLQQFIRPFDLAEAPLIRAVLIQREPEKHVLCVDLHHIISDGVSINLLTADLFAEYQGKENPLPPIQYKDYAVWQQTDEQQSRLEKSKQYWLNQMEGELQVLEFPTDYLRPPVQSFVGGSISIESDPDLLEDLQRLSKEEKVTPFSILMAVYMVFLHKSSGQSDLIVGTPVSGRSHPDLERVIGMFVNTLAIRAKIHKDQPFRQFFHQVADSLLQAQKYSDYPFEELVNDLNLERDLSRHPLFDTMFAMQNMDTMNPVLPDLSLLTWEQESTNTKFDMTWAAVEGETLQLTVEYSTDLFRRDTVKRMLDQYLHLLEQIVSDPDLSISQLELITPSEKAQVWKWVEGESVEPPGQRIIELFERQAGRIPEKKALITADRSMTYRELNETANRLAHALQREGVGPGVRAALYMKQSCDYVVGALAVLKAGAAFVPIDPAYPKERSQYMLTDSGAQVVLVSEPGSAPSGTLREMVVSDPQYLDEPKENPMNRIEPEDVAYVIYTSGSTGKPKGVVVEHRGLENLCSWHLRTFGINKEDRMSKLAGVGFDASVWEVFPCLIAGAQLHLIDDQVRMDPVQLNRNLEEQGITVAFMPTQLAEAFMEETNRSLRLLLTGGDQLRKVPPVPYTVVNNYGPTECSVVASSGRVTAKDPVVSIGRPIDNTRIYVMNSDGQIQPVGIPGELYISGAGVAKGYHQMADLTAEQFLVDPFIEGERMYKTGDLARWLPNGDLEYIGRVDDQVQIRGFRVEPAEVEKRILELPEVDEAVVIRTDESDAELIAYVTGKNVQTELIFSQLVDRLPDYMIPSRIMRLDRLPLTPNGKVDKRRLPEPDPVLPSSREPVGATEKLVARIMEEVLGVESIGAEDHFFHIGGHSLKAARLVAKINKATGTEISIRDVFQYPTVSQLARRISCRKDREENQLHGFSRSDRSGPIPASSAQKRMYIMQQMGNPDATHYNIPLVFRIRGNLNRSKLEQSFQFLLQRHEILRTSFHLAEGELVQQVHEGIQWRMEKQQAAESEIPGIIEKFIRPFRLDEAPLFRARLVRIDREDHLLMTDVHHIAADGVSVNLLLTELFAFYRDEIPESPKLQYGDFALFQQTDTWKRRMETQEEYWINLHQQTGPAVEIPTDYPRRSSRRTVGEMLEVAIPPKLSESVRHMAQEMNVTQYMLLLAAYKLFLHKMTDAEEVVVGMPVDGRPYSDLEQTVGMFVNTLALRTRIDKGESFRSLVRNVREHLLDAYENGDYPFDQLVERLGLSRSTRRHPLFDTMFMLQNMEMDSIEVSGLSISAHPWSWNHSKFDMTWSIVETDGFQLSVEYSTELFQRETIHRMINRYLHILKQVVSEPDGLLETVELITEEEKEEILHQFNNTAQPYPDQHTIHQLFEEQVQQTPEQPAVVFSKQRLTYRELNERSNRLAHTLRGRGVGRNDLVGLLTGRSPELIIGMLGILKSGGAYVPIDPDYPSERVRYMLRDSGIRHLIVDRVEHVPPDYDGEWILTTEESTATPATNPERVNHPDDLAYVIYTSGSTGEPKGVMITHRGVCNLHVMAEAYGIQRGTRVLQFASPSFDAAVEEVFHTLLNGGTLYLRTSGMLTDPEGFLDELEALGIETVTLPPSLLQILPQRSLPSLRTLISAGEALSPDVAERWGRNRRLINAYGPTEATVCTTMGPVRPGERIRIGTPVANKWVYILNRFGQLQPTGVPGELCIGGEGLARGYLGRFELTREKFVDNPFGPGKMYRTGDRARWLADGNIEYLGRMDEQVKIRGHRVEPEEIRYHLQEHPSVKQAVVVPWKDGEECYLAAYVVPLGEGKADTEQWRQFLKGRLPDYMIPSFFRQMESLPISPNGKLLKQALPNPRWEEGVEKSPLQGWEREVATIYEEVLGQGNLGPDAHFFECGGHSLKGLELALHLNRKFGLHLTLQDVYMYPRIREMAQRIRGRKQSDDTVTPVFDLEKLQGRLTSLPQQDRLPPYADPEKFEEETLWMGSGGIQVPATLTYPKGAGPFPAVILVPGDGEQDRDASLFAQKPFRDLAVGLAAEGFVVIRYEKRTKKAIFGTDYTIQDEFVPDALEALDLLHQHGKVDGNSIFLVGHCRGGWMIPEIVQCAGKQRVAGAVLLSAPDPCLDGVEMLYRKALPGVGDEEMAQIRSELDQLENPRLKKEEFRLAPGLKWWRSLKGYKPVQFMEGLRIPLLIMQGGRDLNVDFRDFEMWKELMGDKDWVRYRYYPRLNHAYVEGEGSPSIEEYLHPGHIPKEVISDLAKWMNRSAVFRHELSIDLT</sequence>
<dbReference type="CDD" id="cd19531">
    <property type="entry name" value="LCL_NRPS-like"/>
    <property type="match status" value="2"/>
</dbReference>